<accession>A0A371IM65</accession>
<evidence type="ECO:0000313" key="2">
    <source>
        <dbReference type="EMBL" id="TRW24192.1"/>
    </source>
</evidence>
<reference evidence="2 4" key="3">
    <citation type="submission" date="2019-07" db="EMBL/GenBank/DDBJ databases">
        <title>Criibacterium bergeronii gen. nov., sp. nov. isolated from human clinical samples.</title>
        <authorList>
            <person name="Maheux A.F."/>
            <person name="Boudreau D.K."/>
            <person name="Berube E."/>
            <person name="Brodeur S."/>
            <person name="Bernard K.A."/>
            <person name="Abed J.Y."/>
            <person name="Ducrey E."/>
            <person name="Guay E.F."/>
            <person name="Raymond F."/>
            <person name="Corbeil J."/>
            <person name="Domingo M.-C."/>
            <person name="Roy P.H."/>
            <person name="Boissinot M."/>
            <person name="Tocheva E.I."/>
            <person name="Omar R.F."/>
        </authorList>
    </citation>
    <scope>NUCLEOTIDE SEQUENCE [LARGE SCALE GENOMIC DNA]</scope>
    <source>
        <strain evidence="2 4">CCRI-24246</strain>
    </source>
</reference>
<reference evidence="1 3" key="1">
    <citation type="journal article" date="2016" name="Genome Announc.">
        <title>Draft Genome Sequence of Criibacterium bergeronii gen. nov., sp. nov., Strain CCRI-22567T, Isolated from a Vaginal Sample from a Woman with Bacterial Vaginosis.</title>
        <authorList>
            <person name="Maheux A.F."/>
            <person name="Berube E."/>
            <person name="Boudreau D.K."/>
            <person name="Raymond F."/>
            <person name="Corbeil J."/>
            <person name="Roy P.H."/>
            <person name="Boissinot M."/>
            <person name="Omar R.F."/>
        </authorList>
    </citation>
    <scope>NUCLEOTIDE SEQUENCE [LARGE SCALE GENOMIC DNA]</scope>
    <source>
        <strain evidence="1 3">CCRI-22567</strain>
    </source>
</reference>
<comment type="caution">
    <text evidence="1">The sequence shown here is derived from an EMBL/GenBank/DDBJ whole genome shotgun (WGS) entry which is preliminary data.</text>
</comment>
<dbReference type="Proteomes" id="UP000319424">
    <property type="component" value="Unassembled WGS sequence"/>
</dbReference>
<reference evidence="1" key="2">
    <citation type="submission" date="2018-07" db="EMBL/GenBank/DDBJ databases">
        <authorList>
            <person name="Quirk P.G."/>
            <person name="Krulwich T.A."/>
        </authorList>
    </citation>
    <scope>NUCLEOTIDE SEQUENCE</scope>
    <source>
        <strain evidence="1">CCRI-22567</strain>
    </source>
</reference>
<gene>
    <name evidence="1" type="ORF">BBG48_004240</name>
    <name evidence="2" type="ORF">FL857_08905</name>
</gene>
<proteinExistence type="predicted"/>
<dbReference type="PROSITE" id="PS51257">
    <property type="entry name" value="PROKAR_LIPOPROTEIN"/>
    <property type="match status" value="1"/>
</dbReference>
<dbReference type="AlphaFoldDB" id="A0A371IM65"/>
<sequence length="154" mass="17010">MKNSLIKSIGTGVAVFTLCLGLVACGGKDEGKAQADKAKSEADKPKYELKYESTEEQKMSEEKVEKASLSKFINETLEGNTLFLPGKEPGGNLTYEDCVAKIGKDANTYFYDDMAERRNYLWLASDDDTAQLLLGFKKDNDKWLLSMAGSTNLN</sequence>
<name>A0A371IM65_9FIRM</name>
<keyword evidence="3" id="KW-1185">Reference proteome</keyword>
<evidence type="ECO:0000313" key="4">
    <source>
        <dbReference type="Proteomes" id="UP000319424"/>
    </source>
</evidence>
<organism evidence="1 3">
    <name type="scientific">Criibacterium bergeronii</name>
    <dbReference type="NCBI Taxonomy" id="1871336"/>
    <lineage>
        <taxon>Bacteria</taxon>
        <taxon>Bacillati</taxon>
        <taxon>Bacillota</taxon>
        <taxon>Clostridia</taxon>
        <taxon>Peptostreptococcales</taxon>
        <taxon>Filifactoraceae</taxon>
        <taxon>Criibacterium</taxon>
    </lineage>
</organism>
<evidence type="ECO:0008006" key="5">
    <source>
        <dbReference type="Google" id="ProtNLM"/>
    </source>
</evidence>
<protein>
    <recommendedName>
        <fullName evidence="5">Lipoprotein</fullName>
    </recommendedName>
</protein>
<dbReference type="Proteomes" id="UP000093352">
    <property type="component" value="Unassembled WGS sequence"/>
</dbReference>
<dbReference type="EMBL" id="VJXW01000014">
    <property type="protein sequence ID" value="TRW24192.1"/>
    <property type="molecule type" value="Genomic_DNA"/>
</dbReference>
<evidence type="ECO:0000313" key="1">
    <source>
        <dbReference type="EMBL" id="RDY21567.1"/>
    </source>
</evidence>
<dbReference type="EMBL" id="MBEW02000006">
    <property type="protein sequence ID" value="RDY21567.1"/>
    <property type="molecule type" value="Genomic_DNA"/>
</dbReference>
<dbReference type="RefSeq" id="WP_068912317.1">
    <property type="nucleotide sequence ID" value="NZ_MBEW02000006.1"/>
</dbReference>
<evidence type="ECO:0000313" key="3">
    <source>
        <dbReference type="Proteomes" id="UP000093352"/>
    </source>
</evidence>